<dbReference type="PANTHER" id="PTHR24074">
    <property type="entry name" value="CO-CHAPERONE PROTEIN DJLA"/>
    <property type="match status" value="1"/>
</dbReference>
<feature type="domain" description="J" evidence="1">
    <location>
        <begin position="204"/>
        <end position="269"/>
    </location>
</feature>
<dbReference type="Gene3D" id="1.10.3680.10">
    <property type="entry name" value="TerB-like"/>
    <property type="match status" value="1"/>
</dbReference>
<dbReference type="Pfam" id="PF05099">
    <property type="entry name" value="TerB"/>
    <property type="match status" value="1"/>
</dbReference>
<protein>
    <submittedName>
        <fullName evidence="2">Molecular chaperone DjlA</fullName>
    </submittedName>
</protein>
<dbReference type="AlphaFoldDB" id="A0A2U8FBH0"/>
<dbReference type="InterPro" id="IPR001623">
    <property type="entry name" value="DnaJ_domain"/>
</dbReference>
<dbReference type="CDD" id="cd06257">
    <property type="entry name" value="DnaJ"/>
    <property type="match status" value="1"/>
</dbReference>
<dbReference type="InterPro" id="IPR029024">
    <property type="entry name" value="TerB-like"/>
</dbReference>
<dbReference type="OrthoDB" id="9779889at2"/>
<dbReference type="Pfam" id="PF00226">
    <property type="entry name" value="DnaJ"/>
    <property type="match status" value="1"/>
</dbReference>
<dbReference type="InterPro" id="IPR036869">
    <property type="entry name" value="J_dom_sf"/>
</dbReference>
<evidence type="ECO:0000313" key="2">
    <source>
        <dbReference type="EMBL" id="AWI33582.1"/>
    </source>
</evidence>
<dbReference type="Gene3D" id="1.10.287.110">
    <property type="entry name" value="DnaJ domain"/>
    <property type="match status" value="1"/>
</dbReference>
<accession>A0A2U8FBH0</accession>
<dbReference type="InterPro" id="IPR007791">
    <property type="entry name" value="DjlA_N"/>
</dbReference>
<dbReference type="PRINTS" id="PR00625">
    <property type="entry name" value="JDOMAIN"/>
</dbReference>
<evidence type="ECO:0000313" key="3">
    <source>
        <dbReference type="Proteomes" id="UP000244890"/>
    </source>
</evidence>
<proteinExistence type="predicted"/>
<dbReference type="PROSITE" id="PS50076">
    <property type="entry name" value="DNAJ_2"/>
    <property type="match status" value="1"/>
</dbReference>
<dbReference type="SUPFAM" id="SSF46565">
    <property type="entry name" value="Chaperone J-domain"/>
    <property type="match status" value="1"/>
</dbReference>
<dbReference type="Proteomes" id="UP000244890">
    <property type="component" value="Chromosome"/>
</dbReference>
<organism evidence="2 3">
    <name type="scientific">Helicobacter apodemus</name>
    <dbReference type="NCBI Taxonomy" id="135569"/>
    <lineage>
        <taxon>Bacteria</taxon>
        <taxon>Pseudomonadati</taxon>
        <taxon>Campylobacterota</taxon>
        <taxon>Epsilonproteobacteria</taxon>
        <taxon>Campylobacterales</taxon>
        <taxon>Helicobacteraceae</taxon>
        <taxon>Helicobacter</taxon>
    </lineage>
</organism>
<dbReference type="RefSeq" id="WP_108910475.1">
    <property type="nucleotide sequence ID" value="NZ_CP021886.1"/>
</dbReference>
<dbReference type="SUPFAM" id="SSF158682">
    <property type="entry name" value="TerB-like"/>
    <property type="match status" value="1"/>
</dbReference>
<gene>
    <name evidence="2" type="ORF">CDV25_01500</name>
</gene>
<dbReference type="SMART" id="SM00271">
    <property type="entry name" value="DnaJ"/>
    <property type="match status" value="1"/>
</dbReference>
<dbReference type="InterPro" id="IPR050817">
    <property type="entry name" value="DjlA_DnaK_co-chaperone"/>
</dbReference>
<dbReference type="EMBL" id="CP021886">
    <property type="protein sequence ID" value="AWI33582.1"/>
    <property type="molecule type" value="Genomic_DNA"/>
</dbReference>
<dbReference type="KEGG" id="had:CDV25_01500"/>
<reference evidence="2 3" key="1">
    <citation type="submission" date="2017-06" db="EMBL/GenBank/DDBJ databases">
        <title>Complete genome of Helicobacter apodemus.</title>
        <authorList>
            <person name="Cho S."/>
        </authorList>
    </citation>
    <scope>NUCLEOTIDE SEQUENCE [LARGE SCALE GENOMIC DNA]</scope>
    <source>
        <strain evidence="3">SNUVETPUB-15-01</strain>
    </source>
</reference>
<name>A0A2U8FBH0_9HELI</name>
<evidence type="ECO:0000259" key="1">
    <source>
        <dbReference type="PROSITE" id="PS50076"/>
    </source>
</evidence>
<sequence>MEILLLITIVIIALAIMNFKDYLSNPHKRPKIYPENEIEDFKNYQDIYTTPSKEYKIRNSEYGLMIGLMSKLAKSDGKVCELEEEMIANTLEDMAEQIALQSAMNQKEEILQTLQAIFANTQEAVEELTQKYATLTKGQYKARLKLVEYLLALAYADGILGEKEREIILDVAAYLEIENADFNTLYEAFIAFYAEHKKSSNIDEACKVLGVNKEDSLEEIKKAYKKLVREYHPDILHHKGLDKSIIETSTAKLQEINAAYESIKAFKKE</sequence>
<dbReference type="CDD" id="cd07316">
    <property type="entry name" value="terB_like_DjlA"/>
    <property type="match status" value="1"/>
</dbReference>